<keyword evidence="3" id="KW-1185">Reference proteome</keyword>
<organism evidence="2 3">
    <name type="scientific">Lophiotrema nucula</name>
    <dbReference type="NCBI Taxonomy" id="690887"/>
    <lineage>
        <taxon>Eukaryota</taxon>
        <taxon>Fungi</taxon>
        <taxon>Dikarya</taxon>
        <taxon>Ascomycota</taxon>
        <taxon>Pezizomycotina</taxon>
        <taxon>Dothideomycetes</taxon>
        <taxon>Pleosporomycetidae</taxon>
        <taxon>Pleosporales</taxon>
        <taxon>Lophiotremataceae</taxon>
        <taxon>Lophiotrema</taxon>
    </lineage>
</organism>
<sequence length="241" mass="25978">MSRKRNMTDASWQQKRDLERGTHGMKGGSARACNVPEVRRLLFSLKAVEKGADREHMSNQGAGEVMNVWSDRWHGERRSRGPVSPLRFQVDALPARDASLRLLTSDCWPCVVGGLGVSCAVAVAERARLCVGASSRSSPVGQCAGAVVLTARGGEGEADGESKLRVGESFLPAYQPASQPALEAQAQFSTGLRQTAMRCGSNEPLAIHCSVQRSPNRPRFYSRAHRLELVHGADHATCAAS</sequence>
<accession>A0A6A5YT24</accession>
<gene>
    <name evidence="2" type="ORF">BDV96DRAFT_223132</name>
</gene>
<evidence type="ECO:0000313" key="3">
    <source>
        <dbReference type="Proteomes" id="UP000799770"/>
    </source>
</evidence>
<evidence type="ECO:0000313" key="2">
    <source>
        <dbReference type="EMBL" id="KAF2110160.1"/>
    </source>
</evidence>
<reference evidence="2" key="1">
    <citation type="journal article" date="2020" name="Stud. Mycol.">
        <title>101 Dothideomycetes genomes: a test case for predicting lifestyles and emergence of pathogens.</title>
        <authorList>
            <person name="Haridas S."/>
            <person name="Albert R."/>
            <person name="Binder M."/>
            <person name="Bloem J."/>
            <person name="Labutti K."/>
            <person name="Salamov A."/>
            <person name="Andreopoulos B."/>
            <person name="Baker S."/>
            <person name="Barry K."/>
            <person name="Bills G."/>
            <person name="Bluhm B."/>
            <person name="Cannon C."/>
            <person name="Castanera R."/>
            <person name="Culley D."/>
            <person name="Daum C."/>
            <person name="Ezra D."/>
            <person name="Gonzalez J."/>
            <person name="Henrissat B."/>
            <person name="Kuo A."/>
            <person name="Liang C."/>
            <person name="Lipzen A."/>
            <person name="Lutzoni F."/>
            <person name="Magnuson J."/>
            <person name="Mondo S."/>
            <person name="Nolan M."/>
            <person name="Ohm R."/>
            <person name="Pangilinan J."/>
            <person name="Park H.-J."/>
            <person name="Ramirez L."/>
            <person name="Alfaro M."/>
            <person name="Sun H."/>
            <person name="Tritt A."/>
            <person name="Yoshinaga Y."/>
            <person name="Zwiers L.-H."/>
            <person name="Turgeon B."/>
            <person name="Goodwin S."/>
            <person name="Spatafora J."/>
            <person name="Crous P."/>
            <person name="Grigoriev I."/>
        </authorList>
    </citation>
    <scope>NUCLEOTIDE SEQUENCE</scope>
    <source>
        <strain evidence="2">CBS 627.86</strain>
    </source>
</reference>
<feature type="region of interest" description="Disordered" evidence="1">
    <location>
        <begin position="1"/>
        <end position="30"/>
    </location>
</feature>
<dbReference type="AlphaFoldDB" id="A0A6A5YT24"/>
<proteinExistence type="predicted"/>
<protein>
    <submittedName>
        <fullName evidence="2">Uncharacterized protein</fullName>
    </submittedName>
</protein>
<evidence type="ECO:0000256" key="1">
    <source>
        <dbReference type="SAM" id="MobiDB-lite"/>
    </source>
</evidence>
<dbReference type="Proteomes" id="UP000799770">
    <property type="component" value="Unassembled WGS sequence"/>
</dbReference>
<name>A0A6A5YT24_9PLEO</name>
<dbReference type="EMBL" id="ML977339">
    <property type="protein sequence ID" value="KAF2110160.1"/>
    <property type="molecule type" value="Genomic_DNA"/>
</dbReference>